<keyword evidence="1" id="KW-0378">Hydrolase</keyword>
<dbReference type="InterPro" id="IPR050300">
    <property type="entry name" value="GDXG_lipolytic_enzyme"/>
</dbReference>
<dbReference type="SUPFAM" id="SSF53474">
    <property type="entry name" value="alpha/beta-Hydrolases"/>
    <property type="match status" value="1"/>
</dbReference>
<dbReference type="Pfam" id="PF20434">
    <property type="entry name" value="BD-FAE"/>
    <property type="match status" value="1"/>
</dbReference>
<dbReference type="PANTHER" id="PTHR48081">
    <property type="entry name" value="AB HYDROLASE SUPERFAMILY PROTEIN C4A8.06C"/>
    <property type="match status" value="1"/>
</dbReference>
<evidence type="ECO:0000259" key="2">
    <source>
        <dbReference type="Pfam" id="PF20434"/>
    </source>
</evidence>
<dbReference type="PANTHER" id="PTHR48081:SF33">
    <property type="entry name" value="KYNURENINE FORMAMIDASE"/>
    <property type="match status" value="1"/>
</dbReference>
<dbReference type="InterPro" id="IPR049492">
    <property type="entry name" value="BD-FAE-like_dom"/>
</dbReference>
<name>A0A060TDW1_BLAAD</name>
<dbReference type="InterPro" id="IPR029058">
    <property type="entry name" value="AB_hydrolase_fold"/>
</dbReference>
<dbReference type="Gene3D" id="3.40.50.1820">
    <property type="entry name" value="alpha/beta hydrolase"/>
    <property type="match status" value="1"/>
</dbReference>
<dbReference type="EMBL" id="HG937694">
    <property type="protein sequence ID" value="CDP37077.1"/>
    <property type="molecule type" value="Genomic_DNA"/>
</dbReference>
<reference evidence="3" key="2">
    <citation type="submission" date="2014-06" db="EMBL/GenBank/DDBJ databases">
        <title>The complete genome of Blastobotrys (Arxula) adeninivorans LS3 - a yeast of biotechnological interest.</title>
        <authorList>
            <person name="Kunze G."/>
            <person name="Gaillardin C."/>
            <person name="Czernicka M."/>
            <person name="Durrens P."/>
            <person name="Martin T."/>
            <person name="Boer E."/>
            <person name="Gabaldon T."/>
            <person name="Cruz J."/>
            <person name="Talla E."/>
            <person name="Marck C."/>
            <person name="Goffeau A."/>
            <person name="Barbe V."/>
            <person name="Baret P."/>
            <person name="Baronian K."/>
            <person name="Beier S."/>
            <person name="Bleykasten C."/>
            <person name="Bode R."/>
            <person name="Casaregola S."/>
            <person name="Despons L."/>
            <person name="Fairhead C."/>
            <person name="Giersberg M."/>
            <person name="Gierski P."/>
            <person name="Hahnel U."/>
            <person name="Hartmann A."/>
            <person name="Jankowska D."/>
            <person name="Jubin C."/>
            <person name="Jung P."/>
            <person name="Lafontaine I."/>
            <person name="Leh-Louis V."/>
            <person name="Lemaire M."/>
            <person name="Marcet-Houben M."/>
            <person name="Mascher M."/>
            <person name="Morel G."/>
            <person name="Richard G.-F."/>
            <person name="Riechen J."/>
            <person name="Sacerdot C."/>
            <person name="Sarkar A."/>
            <person name="Savel G."/>
            <person name="Schacherer J."/>
            <person name="Sherman D."/>
            <person name="Straub M.-L."/>
            <person name="Stein N."/>
            <person name="Thierry A."/>
            <person name="Trautwein-Schult A."/>
            <person name="Westhof E."/>
            <person name="Worch S."/>
            <person name="Dujon B."/>
            <person name="Souciet J.-L."/>
            <person name="Wincker P."/>
            <person name="Scholz U."/>
            <person name="Neuveglise N."/>
        </authorList>
    </citation>
    <scope>NUCLEOTIDE SEQUENCE</scope>
    <source>
        <strain evidence="3">LS3</strain>
    </source>
</reference>
<reference evidence="3" key="1">
    <citation type="submission" date="2014-02" db="EMBL/GenBank/DDBJ databases">
        <authorList>
            <person name="Genoscope - CEA"/>
        </authorList>
    </citation>
    <scope>NUCLEOTIDE SEQUENCE</scope>
    <source>
        <strain evidence="3">LS3</strain>
    </source>
</reference>
<proteinExistence type="predicted"/>
<dbReference type="PhylomeDB" id="A0A060TDW1"/>
<dbReference type="AlphaFoldDB" id="A0A060TDW1"/>
<protein>
    <submittedName>
        <fullName evidence="3">ARAD1D03190p</fullName>
    </submittedName>
</protein>
<organism evidence="3">
    <name type="scientific">Blastobotrys adeninivorans</name>
    <name type="common">Yeast</name>
    <name type="synonym">Arxula adeninivorans</name>
    <dbReference type="NCBI Taxonomy" id="409370"/>
    <lineage>
        <taxon>Eukaryota</taxon>
        <taxon>Fungi</taxon>
        <taxon>Dikarya</taxon>
        <taxon>Ascomycota</taxon>
        <taxon>Saccharomycotina</taxon>
        <taxon>Dipodascomycetes</taxon>
        <taxon>Dipodascales</taxon>
        <taxon>Trichomonascaceae</taxon>
        <taxon>Blastobotrys</taxon>
    </lineage>
</organism>
<feature type="domain" description="BD-FAE-like" evidence="2">
    <location>
        <begin position="18"/>
        <end position="198"/>
    </location>
</feature>
<gene>
    <name evidence="3" type="ORF">GNLVRS02_ARAD1D03190g</name>
</gene>
<evidence type="ECO:0000313" key="3">
    <source>
        <dbReference type="EMBL" id="CDP37077.1"/>
    </source>
</evidence>
<sequence length="264" mass="29416">MQYGEDPLQRVVVYSSSSPKWVVFVHGGAWRDPSNDHSDGEKLLKALASNNDVSTASIDYRLSPKVQHPEHIKDVLTALSALYCTFKMEQMVLVGHSAGTFLALQSVIPQFYREYGDDNAERAVNACNAIFCVEGIYDLKTLLLVYPSYSDFVHQAFGTDEDRYDQFSPASGLYTVDNSKQLFIVHSPQDELLDYSQPSVGVRQLHNTNITTVEIPGTHNEAYSQPGLEQAITSYLNGHPAANGPAIDFYKQVYHDLVAKYGLQ</sequence>
<accession>A0A060TDW1</accession>
<dbReference type="GO" id="GO:0016787">
    <property type="term" value="F:hydrolase activity"/>
    <property type="evidence" value="ECO:0007669"/>
    <property type="project" value="UniProtKB-KW"/>
</dbReference>
<evidence type="ECO:0000256" key="1">
    <source>
        <dbReference type="ARBA" id="ARBA00022801"/>
    </source>
</evidence>